<reference evidence="1 2" key="1">
    <citation type="submission" date="2015-10" db="EMBL/GenBank/DDBJ databases">
        <title>Draft genome sequence of Streptomyces yokosukanensis DSM 40224, type strain for the species Streptomyces yokosukanensis.</title>
        <authorList>
            <person name="Ruckert C."/>
            <person name="Winkler A."/>
            <person name="Kalinowski J."/>
            <person name="Kampfer P."/>
            <person name="Glaeser S."/>
        </authorList>
    </citation>
    <scope>NUCLEOTIDE SEQUENCE [LARGE SCALE GENOMIC DNA]</scope>
    <source>
        <strain evidence="1 2">DSM 40224</strain>
    </source>
</reference>
<protein>
    <submittedName>
        <fullName evidence="1">Uncharacterized protein</fullName>
    </submittedName>
</protein>
<name>A0A101NTW8_9ACTN</name>
<gene>
    <name evidence="1" type="ORF">AQI95_40580</name>
</gene>
<sequence>MTDQAIAHAPGLALPVQAHPVIREVNAQSPAGPVHDGVEASKTQCADMTGPERQMCYAHLYGIST</sequence>
<dbReference type="STRING" id="67386.AQI95_40580"/>
<evidence type="ECO:0000313" key="1">
    <source>
        <dbReference type="EMBL" id="KUM99087.1"/>
    </source>
</evidence>
<comment type="caution">
    <text evidence="1">The sequence shown here is derived from an EMBL/GenBank/DDBJ whole genome shotgun (WGS) entry which is preliminary data.</text>
</comment>
<dbReference type="RefSeq" id="WP_067135992.1">
    <property type="nucleotide sequence ID" value="NZ_KQ948233.1"/>
</dbReference>
<evidence type="ECO:0000313" key="2">
    <source>
        <dbReference type="Proteomes" id="UP000053127"/>
    </source>
</evidence>
<proteinExistence type="predicted"/>
<organism evidence="1 2">
    <name type="scientific">Streptomyces yokosukanensis</name>
    <dbReference type="NCBI Taxonomy" id="67386"/>
    <lineage>
        <taxon>Bacteria</taxon>
        <taxon>Bacillati</taxon>
        <taxon>Actinomycetota</taxon>
        <taxon>Actinomycetes</taxon>
        <taxon>Kitasatosporales</taxon>
        <taxon>Streptomycetaceae</taxon>
        <taxon>Streptomyces</taxon>
    </lineage>
</organism>
<dbReference type="EMBL" id="LMWN01000068">
    <property type="protein sequence ID" value="KUM99087.1"/>
    <property type="molecule type" value="Genomic_DNA"/>
</dbReference>
<dbReference type="Proteomes" id="UP000053127">
    <property type="component" value="Unassembled WGS sequence"/>
</dbReference>
<keyword evidence="2" id="KW-1185">Reference proteome</keyword>
<dbReference type="AlphaFoldDB" id="A0A101NTW8"/>
<dbReference type="OrthoDB" id="4294003at2"/>
<accession>A0A101NTW8</accession>